<dbReference type="Proteomes" id="UP000253529">
    <property type="component" value="Unassembled WGS sequence"/>
</dbReference>
<accession>A0A366F8H0</accession>
<reference evidence="1 2" key="1">
    <citation type="submission" date="2018-06" db="EMBL/GenBank/DDBJ databases">
        <title>Genomic Encyclopedia of Type Strains, Phase IV (KMG-IV): sequencing the most valuable type-strain genomes for metagenomic binning, comparative biology and taxonomic classification.</title>
        <authorList>
            <person name="Goeker M."/>
        </authorList>
    </citation>
    <scope>NUCLEOTIDE SEQUENCE [LARGE SCALE GENOMIC DNA]</scope>
    <source>
        <strain evidence="1 2">DSM 24875</strain>
    </source>
</reference>
<dbReference type="EMBL" id="QNRK01000019">
    <property type="protein sequence ID" value="RBP10406.1"/>
    <property type="molecule type" value="Genomic_DNA"/>
</dbReference>
<keyword evidence="2" id="KW-1185">Reference proteome</keyword>
<organism evidence="1 2">
    <name type="scientific">Roseiarcus fermentans</name>
    <dbReference type="NCBI Taxonomy" id="1473586"/>
    <lineage>
        <taxon>Bacteria</taxon>
        <taxon>Pseudomonadati</taxon>
        <taxon>Pseudomonadota</taxon>
        <taxon>Alphaproteobacteria</taxon>
        <taxon>Hyphomicrobiales</taxon>
        <taxon>Roseiarcaceae</taxon>
        <taxon>Roseiarcus</taxon>
    </lineage>
</organism>
<dbReference type="AlphaFoldDB" id="A0A366F8H0"/>
<sequence length="37" mass="4089">MPWFAVTESDGPKAQSLEKCGVSIRPEAFHGWLWLGG</sequence>
<evidence type="ECO:0000313" key="1">
    <source>
        <dbReference type="EMBL" id="RBP10406.1"/>
    </source>
</evidence>
<gene>
    <name evidence="1" type="ORF">DFR50_11977</name>
</gene>
<name>A0A366F8H0_9HYPH</name>
<protein>
    <submittedName>
        <fullName evidence="1">Uncharacterized protein</fullName>
    </submittedName>
</protein>
<comment type="caution">
    <text evidence="1">The sequence shown here is derived from an EMBL/GenBank/DDBJ whole genome shotgun (WGS) entry which is preliminary data.</text>
</comment>
<proteinExistence type="predicted"/>
<evidence type="ECO:0000313" key="2">
    <source>
        <dbReference type="Proteomes" id="UP000253529"/>
    </source>
</evidence>